<dbReference type="RefSeq" id="WP_241414222.1">
    <property type="nucleotide sequence ID" value="NZ_JAKZGO010000020.1"/>
</dbReference>
<evidence type="ECO:0000313" key="1">
    <source>
        <dbReference type="EMBL" id="MCH7415332.1"/>
    </source>
</evidence>
<protein>
    <recommendedName>
        <fullName evidence="3">YD repeat-containing protein</fullName>
    </recommendedName>
</protein>
<comment type="caution">
    <text evidence="1">The sequence shown here is derived from an EMBL/GenBank/DDBJ whole genome shotgun (WGS) entry which is preliminary data.</text>
</comment>
<name>A0ABS9VFW4_9BACT</name>
<sequence>MKTSYKISIYFILLTTLLGCQNEESPNSINTTEQQELKDILNGPLLTPSGSLARVYTFSGNEDSFRNVQNLYYDEARNKILTVNLNHQNDTLGASIFFYDLLGKLETKKSFEYHDGDFSWTGNLKSTFEANGTIENVHLESPDNPSPQFRLRNVFDTEGFLLKTEFSDNERFEYTNEGNLTIRKNHIIGETVYLEYQYRYNSEGQLEAKETNLHGGGDAFQYFYDATGKLNEERENSPQWGYTVLTRKIYDYY</sequence>
<dbReference type="EMBL" id="JAKZGO010000020">
    <property type="protein sequence ID" value="MCH7415332.1"/>
    <property type="molecule type" value="Genomic_DNA"/>
</dbReference>
<keyword evidence="2" id="KW-1185">Reference proteome</keyword>
<dbReference type="Proteomes" id="UP001165430">
    <property type="component" value="Unassembled WGS sequence"/>
</dbReference>
<accession>A0ABS9VFW4</accession>
<proteinExistence type="predicted"/>
<evidence type="ECO:0008006" key="3">
    <source>
        <dbReference type="Google" id="ProtNLM"/>
    </source>
</evidence>
<evidence type="ECO:0000313" key="2">
    <source>
        <dbReference type="Proteomes" id="UP001165430"/>
    </source>
</evidence>
<organism evidence="1 2">
    <name type="scientific">Belliella alkalica</name>
    <dbReference type="NCBI Taxonomy" id="1730871"/>
    <lineage>
        <taxon>Bacteria</taxon>
        <taxon>Pseudomonadati</taxon>
        <taxon>Bacteroidota</taxon>
        <taxon>Cytophagia</taxon>
        <taxon>Cytophagales</taxon>
        <taxon>Cyclobacteriaceae</taxon>
        <taxon>Belliella</taxon>
    </lineage>
</organism>
<reference evidence="1" key="1">
    <citation type="submission" date="2022-03" db="EMBL/GenBank/DDBJ databases">
        <title>De novo assembled genomes of Belliella spp. (Cyclobacteriaceae) strains.</title>
        <authorList>
            <person name="Szabo A."/>
            <person name="Korponai K."/>
            <person name="Felfoldi T."/>
        </authorList>
    </citation>
    <scope>NUCLEOTIDE SEQUENCE</scope>
    <source>
        <strain evidence="1">DSM 111903</strain>
    </source>
</reference>
<gene>
    <name evidence="1" type="ORF">MM213_17660</name>
</gene>
<dbReference type="PROSITE" id="PS51257">
    <property type="entry name" value="PROKAR_LIPOPROTEIN"/>
    <property type="match status" value="1"/>
</dbReference>